<dbReference type="EMBL" id="QGTQ01000044">
    <property type="protein sequence ID" value="PWV90260.1"/>
    <property type="molecule type" value="Genomic_DNA"/>
</dbReference>
<protein>
    <submittedName>
        <fullName evidence="1">Uncharacterized protein</fullName>
    </submittedName>
</protein>
<proteinExistence type="predicted"/>
<dbReference type="Proteomes" id="UP000246635">
    <property type="component" value="Unassembled WGS sequence"/>
</dbReference>
<name>A0A2V2YE58_9BACL</name>
<dbReference type="OrthoDB" id="10008675at2"/>
<reference evidence="1 2" key="1">
    <citation type="submission" date="2018-05" db="EMBL/GenBank/DDBJ databases">
        <title>Genomic Encyclopedia of Type Strains, Phase III (KMG-III): the genomes of soil and plant-associated and newly described type strains.</title>
        <authorList>
            <person name="Whitman W."/>
        </authorList>
    </citation>
    <scope>NUCLEOTIDE SEQUENCE [LARGE SCALE GENOMIC DNA]</scope>
    <source>
        <strain evidence="1 2">CECT 5696</strain>
    </source>
</reference>
<sequence length="137" mass="13826">MPNHVDSGYVMSKPNGGGTKKQLWDTNGNLFQNDASLANVLLGAGTGYKVARGTVTPTSASHTVATGLTTVVAAVATLRGTPTLTHLWVGADVGNQSGAPAAGSILIKSWKPTASGDVTPIAATTPWGAVDWIAIGT</sequence>
<keyword evidence="2" id="KW-1185">Reference proteome</keyword>
<comment type="caution">
    <text evidence="1">The sequence shown here is derived from an EMBL/GenBank/DDBJ whole genome shotgun (WGS) entry which is preliminary data.</text>
</comment>
<dbReference type="AlphaFoldDB" id="A0A2V2YE58"/>
<evidence type="ECO:0000313" key="1">
    <source>
        <dbReference type="EMBL" id="PWV90260.1"/>
    </source>
</evidence>
<evidence type="ECO:0000313" key="2">
    <source>
        <dbReference type="Proteomes" id="UP000246635"/>
    </source>
</evidence>
<organism evidence="1 2">
    <name type="scientific">Paenibacillus cellulosilyticus</name>
    <dbReference type="NCBI Taxonomy" id="375489"/>
    <lineage>
        <taxon>Bacteria</taxon>
        <taxon>Bacillati</taxon>
        <taxon>Bacillota</taxon>
        <taxon>Bacilli</taxon>
        <taxon>Bacillales</taxon>
        <taxon>Paenibacillaceae</taxon>
        <taxon>Paenibacillus</taxon>
    </lineage>
</organism>
<gene>
    <name evidence="1" type="ORF">DFQ01_14436</name>
</gene>
<dbReference type="RefSeq" id="WP_110047460.1">
    <property type="nucleotide sequence ID" value="NZ_CP054610.1"/>
</dbReference>
<accession>A0A2V2YE58</accession>